<keyword evidence="2" id="KW-0489">Methyltransferase</keyword>
<keyword evidence="3" id="KW-1185">Reference proteome</keyword>
<accession>A0A1G9YRP9</accession>
<gene>
    <name evidence="2" type="ORF">SAMN05216244_0066</name>
</gene>
<organism evidence="2 3">
    <name type="scientific">Sediminibacillus halophilus</name>
    <dbReference type="NCBI Taxonomy" id="482461"/>
    <lineage>
        <taxon>Bacteria</taxon>
        <taxon>Bacillati</taxon>
        <taxon>Bacillota</taxon>
        <taxon>Bacilli</taxon>
        <taxon>Bacillales</taxon>
        <taxon>Bacillaceae</taxon>
        <taxon>Sediminibacillus</taxon>
    </lineage>
</organism>
<proteinExistence type="predicted"/>
<protein>
    <submittedName>
        <fullName evidence="2">Ubiquinone/menaquinone biosynthesis C-methylase UbiE</fullName>
    </submittedName>
</protein>
<dbReference type="CDD" id="cd02440">
    <property type="entry name" value="AdoMet_MTases"/>
    <property type="match status" value="1"/>
</dbReference>
<dbReference type="Proteomes" id="UP000182347">
    <property type="component" value="Unassembled WGS sequence"/>
</dbReference>
<dbReference type="InterPro" id="IPR013216">
    <property type="entry name" value="Methyltransf_11"/>
</dbReference>
<feature type="domain" description="Methyltransferase type 11" evidence="1">
    <location>
        <begin position="39"/>
        <end position="134"/>
    </location>
</feature>
<dbReference type="InterPro" id="IPR029063">
    <property type="entry name" value="SAM-dependent_MTases_sf"/>
</dbReference>
<dbReference type="Gene3D" id="3.40.50.150">
    <property type="entry name" value="Vaccinia Virus protein VP39"/>
    <property type="match status" value="1"/>
</dbReference>
<keyword evidence="2" id="KW-0830">Ubiquinone</keyword>
<evidence type="ECO:0000313" key="2">
    <source>
        <dbReference type="EMBL" id="SDN11859.1"/>
    </source>
</evidence>
<dbReference type="SUPFAM" id="SSF53335">
    <property type="entry name" value="S-adenosyl-L-methionine-dependent methyltransferases"/>
    <property type="match status" value="1"/>
</dbReference>
<dbReference type="Pfam" id="PF08241">
    <property type="entry name" value="Methyltransf_11"/>
    <property type="match status" value="1"/>
</dbReference>
<dbReference type="RefSeq" id="WP_074601211.1">
    <property type="nucleotide sequence ID" value="NZ_FNHF01000010.1"/>
</dbReference>
<name>A0A1G9YRP9_9BACI</name>
<evidence type="ECO:0000259" key="1">
    <source>
        <dbReference type="Pfam" id="PF08241"/>
    </source>
</evidence>
<dbReference type="AlphaFoldDB" id="A0A1G9YRP9"/>
<dbReference type="EMBL" id="FNHF01000010">
    <property type="protein sequence ID" value="SDN11859.1"/>
    <property type="molecule type" value="Genomic_DNA"/>
</dbReference>
<dbReference type="PANTHER" id="PTHR43861">
    <property type="entry name" value="TRANS-ACONITATE 2-METHYLTRANSFERASE-RELATED"/>
    <property type="match status" value="1"/>
</dbReference>
<keyword evidence="2" id="KW-0808">Transferase</keyword>
<dbReference type="GO" id="GO:0032259">
    <property type="term" value="P:methylation"/>
    <property type="evidence" value="ECO:0007669"/>
    <property type="project" value="UniProtKB-KW"/>
</dbReference>
<reference evidence="3" key="1">
    <citation type="submission" date="2016-10" db="EMBL/GenBank/DDBJ databases">
        <authorList>
            <person name="Varghese N."/>
            <person name="Submissions S."/>
        </authorList>
    </citation>
    <scope>NUCLEOTIDE SEQUENCE [LARGE SCALE GENOMIC DNA]</scope>
    <source>
        <strain evidence="3">CGMCC 1.6199</strain>
    </source>
</reference>
<dbReference type="STRING" id="482461.SAMN05216244_0066"/>
<evidence type="ECO:0000313" key="3">
    <source>
        <dbReference type="Proteomes" id="UP000182347"/>
    </source>
</evidence>
<sequence>MAVDFHSKAIRLSYTSRDVDPLWEQLLLSHVDVEGKRVLDLGCGGGIYTKALAQMGAREIVGLDFSKEMLHTARKYCENEANTSFVWGDAADTGLKNEQFDLILNRAVIHHLTDLPLLFEEMHRLLKPGGTAFIQDRTLEDCLLPGNKNHVRGYFFEAFPNLISFERDRRPLATDVDQFLQDSGFTKLHSTVFWETRKHYNSVHCLEEDLKARTGRAILHELTDKEMDILVGYIKKQLAYFTDSIHEKDRWTIWTARK</sequence>
<dbReference type="GO" id="GO:0008757">
    <property type="term" value="F:S-adenosylmethionine-dependent methyltransferase activity"/>
    <property type="evidence" value="ECO:0007669"/>
    <property type="project" value="InterPro"/>
</dbReference>